<dbReference type="EMBL" id="CADCVT010000284">
    <property type="protein sequence ID" value="CAA9515989.1"/>
    <property type="molecule type" value="Genomic_DNA"/>
</dbReference>
<accession>A0A6J4T8G4</accession>
<evidence type="ECO:0000256" key="1">
    <source>
        <dbReference type="SAM" id="MobiDB-lite"/>
    </source>
</evidence>
<name>A0A6J4T8G4_9ACTN</name>
<feature type="non-terminal residue" evidence="2">
    <location>
        <position position="1"/>
    </location>
</feature>
<proteinExistence type="predicted"/>
<feature type="region of interest" description="Disordered" evidence="1">
    <location>
        <begin position="16"/>
        <end position="134"/>
    </location>
</feature>
<evidence type="ECO:0000313" key="2">
    <source>
        <dbReference type="EMBL" id="CAA9515989.1"/>
    </source>
</evidence>
<gene>
    <name evidence="2" type="ORF">AVDCRST_MAG85-2615</name>
</gene>
<dbReference type="AlphaFoldDB" id="A0A6J4T8G4"/>
<feature type="compositionally biased region" description="Low complexity" evidence="1">
    <location>
        <begin position="86"/>
        <end position="112"/>
    </location>
</feature>
<feature type="non-terminal residue" evidence="2">
    <location>
        <position position="134"/>
    </location>
</feature>
<reference evidence="2" key="1">
    <citation type="submission" date="2020-02" db="EMBL/GenBank/DDBJ databases">
        <authorList>
            <person name="Meier V. D."/>
        </authorList>
    </citation>
    <scope>NUCLEOTIDE SEQUENCE</scope>
    <source>
        <strain evidence="2">AVDCRST_MAG85</strain>
    </source>
</reference>
<feature type="compositionally biased region" description="Basic and acidic residues" evidence="1">
    <location>
        <begin position="29"/>
        <end position="39"/>
    </location>
</feature>
<organism evidence="2">
    <name type="scientific">uncultured Solirubrobacteraceae bacterium</name>
    <dbReference type="NCBI Taxonomy" id="1162706"/>
    <lineage>
        <taxon>Bacteria</taxon>
        <taxon>Bacillati</taxon>
        <taxon>Actinomycetota</taxon>
        <taxon>Thermoleophilia</taxon>
        <taxon>Solirubrobacterales</taxon>
        <taxon>Solirubrobacteraceae</taxon>
        <taxon>environmental samples</taxon>
    </lineage>
</organism>
<sequence length="134" mass="15143">VWGACRPVVRHRLYRPRERRQAPRAVASRHAERLRDPTRQHRRQGRRPPSPSRVRGPARARQGPDVAELPQRALEHLVRGRPRILRAGAASRSASARSCGPHGPLSGLSRRPLPLRHRGGSPLGLCDRERRSLM</sequence>
<protein>
    <submittedName>
        <fullName evidence="2">Serine phosphatase RsbU, regulator of sigma subunit</fullName>
    </submittedName>
</protein>
<feature type="compositionally biased region" description="Low complexity" evidence="1">
    <location>
        <begin position="52"/>
        <end position="61"/>
    </location>
</feature>